<evidence type="ECO:0008006" key="3">
    <source>
        <dbReference type="Google" id="ProtNLM"/>
    </source>
</evidence>
<accession>A0A4R9BMV7</accession>
<proteinExistence type="predicted"/>
<gene>
    <name evidence="1" type="ORF">E3T51_09795</name>
</gene>
<reference evidence="1 2" key="1">
    <citation type="submission" date="2019-03" db="EMBL/GenBank/DDBJ databases">
        <title>Genomics of glacier-inhabiting Cryobacterium strains.</title>
        <authorList>
            <person name="Liu Q."/>
            <person name="Xin Y.-H."/>
        </authorList>
    </citation>
    <scope>NUCLEOTIDE SEQUENCE [LARGE SCALE GENOMIC DNA]</scope>
    <source>
        <strain evidence="1 2">Sr54</strain>
    </source>
</reference>
<dbReference type="AlphaFoldDB" id="A0A4R9BMV7"/>
<evidence type="ECO:0000313" key="1">
    <source>
        <dbReference type="EMBL" id="TFD87757.1"/>
    </source>
</evidence>
<keyword evidence="2" id="KW-1185">Reference proteome</keyword>
<name>A0A4R9BMV7_9MICO</name>
<dbReference type="RefSeq" id="WP_134529663.1">
    <property type="nucleotide sequence ID" value="NZ_SOHN01000011.1"/>
</dbReference>
<comment type="caution">
    <text evidence="1">The sequence shown here is derived from an EMBL/GenBank/DDBJ whole genome shotgun (WGS) entry which is preliminary data.</text>
</comment>
<evidence type="ECO:0000313" key="2">
    <source>
        <dbReference type="Proteomes" id="UP000297626"/>
    </source>
</evidence>
<dbReference type="Proteomes" id="UP000297626">
    <property type="component" value="Unassembled WGS sequence"/>
</dbReference>
<organism evidence="1 2">
    <name type="scientific">Cryobacterium serini</name>
    <dbReference type="NCBI Taxonomy" id="1259201"/>
    <lineage>
        <taxon>Bacteria</taxon>
        <taxon>Bacillati</taxon>
        <taxon>Actinomycetota</taxon>
        <taxon>Actinomycetes</taxon>
        <taxon>Micrococcales</taxon>
        <taxon>Microbacteriaceae</taxon>
        <taxon>Cryobacterium</taxon>
    </lineage>
</organism>
<sequence>MLRNRVTPAAVASERGSSLLAVVGLMAVAAIATLAIAGSTMNSLGVSSAARAGVQAQAAAEAGIDDTLFKLTTAPCDTVTLGTAVPTPVATVTISYWPSAITGDWGNGCPVGDAVTQIKIVSTGYAIQNGQAGNASGNTRTIEAIYALNMTGSGTTDGIAIYADSGFSVVDSVAIHANTSSIIVRNGDASCVGSGANVGNVLLYDGDLRLGESCAVYGNAWVSGKLTMSGTAAVHGTAKDKSKPEFVDPGWYDLKYKYSKTNGAKPKKEKSQKDQAAWAYFENVVPIEGTCTLAALQLAANDLAGAPGIIECADGVDVSSNGTLTISSDIAIVADSFQFRETARIDAAAKQKLWLVTSDKSPNDKAKCNGHAGNFSVIESVKVNQNVDVMVYTPCNVNISTSSQWRGQIWGGTVQLGNSGVYTYAEVGFPGATSVSGGATASGISTLGVRHSIRDLNG</sequence>
<protein>
    <recommendedName>
        <fullName evidence="3">Polymer-forming cytoskeletal protein</fullName>
    </recommendedName>
</protein>
<dbReference type="EMBL" id="SOHN01000011">
    <property type="protein sequence ID" value="TFD87757.1"/>
    <property type="molecule type" value="Genomic_DNA"/>
</dbReference>